<accession>A0ABN7A5H3</accession>
<feature type="compositionally biased region" description="Low complexity" evidence="2">
    <location>
        <begin position="22"/>
        <end position="35"/>
    </location>
</feature>
<feature type="region of interest" description="Disordered" evidence="2">
    <location>
        <begin position="1"/>
        <end position="193"/>
    </location>
</feature>
<organism evidence="3 4">
    <name type="scientific">Nesidiocoris tenuis</name>
    <dbReference type="NCBI Taxonomy" id="355587"/>
    <lineage>
        <taxon>Eukaryota</taxon>
        <taxon>Metazoa</taxon>
        <taxon>Ecdysozoa</taxon>
        <taxon>Arthropoda</taxon>
        <taxon>Hexapoda</taxon>
        <taxon>Insecta</taxon>
        <taxon>Pterygota</taxon>
        <taxon>Neoptera</taxon>
        <taxon>Paraneoptera</taxon>
        <taxon>Hemiptera</taxon>
        <taxon>Heteroptera</taxon>
        <taxon>Panheteroptera</taxon>
        <taxon>Cimicomorpha</taxon>
        <taxon>Miridae</taxon>
        <taxon>Dicyphina</taxon>
        <taxon>Nesidiocoris</taxon>
    </lineage>
</organism>
<evidence type="ECO:0000313" key="3">
    <source>
        <dbReference type="EMBL" id="BES87445.1"/>
    </source>
</evidence>
<dbReference type="EMBL" id="AP028909">
    <property type="protein sequence ID" value="BES87445.1"/>
    <property type="molecule type" value="Genomic_DNA"/>
</dbReference>
<keyword evidence="1" id="KW-0175">Coiled coil</keyword>
<dbReference type="Proteomes" id="UP001307889">
    <property type="component" value="Chromosome 1"/>
</dbReference>
<evidence type="ECO:0000256" key="1">
    <source>
        <dbReference type="SAM" id="Coils"/>
    </source>
</evidence>
<evidence type="ECO:0000256" key="2">
    <source>
        <dbReference type="SAM" id="MobiDB-lite"/>
    </source>
</evidence>
<feature type="coiled-coil region" evidence="1">
    <location>
        <begin position="574"/>
        <end position="653"/>
    </location>
</feature>
<evidence type="ECO:0000313" key="4">
    <source>
        <dbReference type="Proteomes" id="UP001307889"/>
    </source>
</evidence>
<name>A0ABN7A5H3_9HEMI</name>
<feature type="compositionally biased region" description="Low complexity" evidence="2">
    <location>
        <begin position="768"/>
        <end position="782"/>
    </location>
</feature>
<feature type="compositionally biased region" description="Acidic residues" evidence="2">
    <location>
        <begin position="59"/>
        <end position="72"/>
    </location>
</feature>
<gene>
    <name evidence="3" type="ORF">NTJ_00251</name>
</gene>
<feature type="coiled-coil region" evidence="1">
    <location>
        <begin position="340"/>
        <end position="466"/>
    </location>
</feature>
<reference evidence="3 4" key="1">
    <citation type="submission" date="2023-09" db="EMBL/GenBank/DDBJ databases">
        <title>Nesidiocoris tenuis whole genome shotgun sequence.</title>
        <authorList>
            <person name="Shibata T."/>
            <person name="Shimoda M."/>
            <person name="Kobayashi T."/>
            <person name="Uehara T."/>
        </authorList>
    </citation>
    <scope>NUCLEOTIDE SEQUENCE [LARGE SCALE GENOMIC DNA]</scope>
    <source>
        <strain evidence="3 4">Japan</strain>
    </source>
</reference>
<feature type="region of interest" description="Disordered" evidence="2">
    <location>
        <begin position="768"/>
        <end position="795"/>
    </location>
</feature>
<sequence>MLTVRDGETYESFARPDQGRPSAVNSSSDESVSSAKIKKHVRWADTDDGRDLASYDSCSDSDDPSSDDEGIGDVEGKGSDAVPVMTTDLDDEEDEDEGDDDDDEENTAENCPPTVDDRGEPDDSSSSSDSDEDEASQSDPDDEADEKDETSKQTDEAEDNIVDDEDDEDVDEDEEEKENDETDRPISTDNLADEVARLQEELLNKAASLQQTQNALDSAVLEAGRISEKIERLQEEITKLKNVNAQLQFSLDQRNFSPEAKLLLEARVAELEAELAASRSARNLLESRLSQLERERNEEMTLVQQTLESAINEQAEREAKYQKEFETERTLSSQRELQMLEDFEWKLRETERNARKKIELAEAEATKRIQNMEMRLARAESDLERIGELKLCEIELKHLKVSSSEQRRNLRQVTRLYEELQVNEKILQEEVNRMRAAHEKEKLQWEEKIRRELAKLKVELEKTHREERIVAINLANLTKDQETAALRDAWKKKENDFLQQISRLTQKLESKDMQHRQSLENTQSSFDRNAMDLRRKMDKLDMDYQTRLEKMQEAHETEMGKVKTDYEEKITQIEASYQLQIDTLRSSIDSLKQQLMEENQARIEQLKSLHRQQLEEQWEASAKEKRAEVRAVEERHMAALEQLRKELDEIRKVGQPSTVSTPNSQSVIGSLFRYFTQAVSPNSKQSSHRSQIPDPLKQVVMEQMNHDAANPFCCGTLDGIEEVATGSDAEKILYAKVQQLMCQSHEDKAEIARLRRCLEETDCVKQQKPCPAQQQPQQRQQNPPHPSRRNRKRRN</sequence>
<feature type="compositionally biased region" description="Acidic residues" evidence="2">
    <location>
        <begin position="119"/>
        <end position="148"/>
    </location>
</feature>
<keyword evidence="4" id="KW-1185">Reference proteome</keyword>
<feature type="compositionally biased region" description="Acidic residues" evidence="2">
    <location>
        <begin position="156"/>
        <end position="181"/>
    </location>
</feature>
<protein>
    <submittedName>
        <fullName evidence="3">Uncharacterized protein</fullName>
    </submittedName>
</protein>
<feature type="compositionally biased region" description="Acidic residues" evidence="2">
    <location>
        <begin position="88"/>
        <end position="107"/>
    </location>
</feature>
<proteinExistence type="predicted"/>
<feature type="compositionally biased region" description="Basic residues" evidence="2">
    <location>
        <begin position="786"/>
        <end position="795"/>
    </location>
</feature>
<feature type="compositionally biased region" description="Basic and acidic residues" evidence="2">
    <location>
        <begin position="42"/>
        <end position="53"/>
    </location>
</feature>